<protein>
    <submittedName>
        <fullName evidence="1">Uncharacterized protein</fullName>
    </submittedName>
</protein>
<sequence>MDQVMAEACLSGLWLRFNYLDESHTISQDLHDSTGSYWHGIMHRREPDYSNAKYWFRRTGHHPAMETLAEKANSLAAEEELDRATEFLTEGTWDPMAMVDACQAVARGNCAKKELLEKVALLEWETLFDYCYSRAF</sequence>
<dbReference type="EMBL" id="PUHY01000012">
    <property type="protein sequence ID" value="PQO32182.1"/>
    <property type="molecule type" value="Genomic_DNA"/>
</dbReference>
<accession>A0A2S8FJ41</accession>
<evidence type="ECO:0000313" key="1">
    <source>
        <dbReference type="EMBL" id="PQO32182.1"/>
    </source>
</evidence>
<gene>
    <name evidence="1" type="ORF">C5Y83_18275</name>
</gene>
<reference evidence="1 2" key="1">
    <citation type="submission" date="2018-02" db="EMBL/GenBank/DDBJ databases">
        <title>Comparative genomes isolates from brazilian mangrove.</title>
        <authorList>
            <person name="Araujo J.E."/>
            <person name="Taketani R.G."/>
            <person name="Silva M.C.P."/>
            <person name="Loureco M.V."/>
            <person name="Andreote F.D."/>
        </authorList>
    </citation>
    <scope>NUCLEOTIDE SEQUENCE [LARGE SCALE GENOMIC DNA]</scope>
    <source>
        <strain evidence="1 2">Hex-1 MGV</strain>
    </source>
</reference>
<evidence type="ECO:0000313" key="2">
    <source>
        <dbReference type="Proteomes" id="UP000238322"/>
    </source>
</evidence>
<comment type="caution">
    <text evidence="1">The sequence shown here is derived from an EMBL/GenBank/DDBJ whole genome shotgun (WGS) entry which is preliminary data.</text>
</comment>
<name>A0A2S8FJ41_9BACT</name>
<proteinExistence type="predicted"/>
<dbReference type="AlphaFoldDB" id="A0A2S8FJ41"/>
<organism evidence="1 2">
    <name type="scientific">Blastopirellula marina</name>
    <dbReference type="NCBI Taxonomy" id="124"/>
    <lineage>
        <taxon>Bacteria</taxon>
        <taxon>Pseudomonadati</taxon>
        <taxon>Planctomycetota</taxon>
        <taxon>Planctomycetia</taxon>
        <taxon>Pirellulales</taxon>
        <taxon>Pirellulaceae</taxon>
        <taxon>Blastopirellula</taxon>
    </lineage>
</organism>
<dbReference type="Proteomes" id="UP000238322">
    <property type="component" value="Unassembled WGS sequence"/>
</dbReference>